<dbReference type="PANTHER" id="PTHR14130:SF12">
    <property type="entry name" value="BARGIN-RELATED"/>
    <property type="match status" value="1"/>
</dbReference>
<dbReference type="FunFam" id="1.20.1270.60:FF:000053">
    <property type="entry name" value="SH3 domain-binding protein 1"/>
    <property type="match status" value="1"/>
</dbReference>
<dbReference type="Gene3D" id="1.20.1270.60">
    <property type="entry name" value="Arfaptin homology (AH) domain/BAR domain"/>
    <property type="match status" value="1"/>
</dbReference>
<reference evidence="8" key="2">
    <citation type="submission" date="2025-09" db="UniProtKB">
        <authorList>
            <consortium name="Ensembl"/>
        </authorList>
    </citation>
    <scope>IDENTIFICATION</scope>
</reference>
<dbReference type="PROSITE" id="PS51021">
    <property type="entry name" value="BAR"/>
    <property type="match status" value="1"/>
</dbReference>
<dbReference type="Gene3D" id="1.10.555.10">
    <property type="entry name" value="Rho GTPase activation protein"/>
    <property type="match status" value="1"/>
</dbReference>
<dbReference type="InterPro" id="IPR004148">
    <property type="entry name" value="BAR_dom"/>
</dbReference>
<gene>
    <name evidence="8" type="primary">SH3BP1</name>
</gene>
<dbReference type="Ensembl" id="ENSLLET00000042077.1">
    <property type="protein sequence ID" value="ENSLLEP00000040434.1"/>
    <property type="gene ID" value="ENSLLEG00000025727.1"/>
</dbReference>
<keyword evidence="4" id="KW-0597">Phosphoprotein</keyword>
<dbReference type="GO" id="GO:0007165">
    <property type="term" value="P:signal transduction"/>
    <property type="evidence" value="ECO:0007669"/>
    <property type="project" value="InterPro"/>
</dbReference>
<proteinExistence type="predicted"/>
<feature type="compositionally biased region" description="Pro residues" evidence="5">
    <location>
        <begin position="558"/>
        <end position="568"/>
    </location>
</feature>
<feature type="domain" description="BAR" evidence="7">
    <location>
        <begin position="16"/>
        <end position="257"/>
    </location>
</feature>
<evidence type="ECO:0000259" key="7">
    <source>
        <dbReference type="PROSITE" id="PS51021"/>
    </source>
</evidence>
<evidence type="ECO:0000259" key="6">
    <source>
        <dbReference type="PROSITE" id="PS50238"/>
    </source>
</evidence>
<comment type="subcellular location">
    <subcellularLocation>
        <location evidence="1">Cytoplasm</location>
        <location evidence="1">Cytosol</location>
    </subcellularLocation>
</comment>
<dbReference type="GO" id="GO:0032956">
    <property type="term" value="P:regulation of actin cytoskeleton organization"/>
    <property type="evidence" value="ECO:0007669"/>
    <property type="project" value="TreeGrafter"/>
</dbReference>
<dbReference type="OrthoDB" id="19923at2759"/>
<dbReference type="GO" id="GO:0005829">
    <property type="term" value="C:cytosol"/>
    <property type="evidence" value="ECO:0007669"/>
    <property type="project" value="UniProtKB-SubCell"/>
</dbReference>
<evidence type="ECO:0000256" key="4">
    <source>
        <dbReference type="ARBA" id="ARBA00022553"/>
    </source>
</evidence>
<dbReference type="PROSITE" id="PS50238">
    <property type="entry name" value="RHOGAP"/>
    <property type="match status" value="1"/>
</dbReference>
<evidence type="ECO:0000256" key="1">
    <source>
        <dbReference type="ARBA" id="ARBA00004514"/>
    </source>
</evidence>
<feature type="region of interest" description="Disordered" evidence="5">
    <location>
        <begin position="485"/>
        <end position="643"/>
    </location>
</feature>
<feature type="domain" description="Rho-GAP" evidence="6">
    <location>
        <begin position="266"/>
        <end position="458"/>
    </location>
</feature>
<dbReference type="SUPFAM" id="SSF103657">
    <property type="entry name" value="BAR/IMD domain-like"/>
    <property type="match status" value="1"/>
</dbReference>
<dbReference type="FunFam" id="1.10.555.10:FF:000001">
    <property type="entry name" value="Rho GTPase activating protein 44"/>
    <property type="match status" value="1"/>
</dbReference>
<dbReference type="GO" id="GO:0035020">
    <property type="term" value="P:regulation of Rac protein signal transduction"/>
    <property type="evidence" value="ECO:0007669"/>
    <property type="project" value="TreeGrafter"/>
</dbReference>
<organism evidence="8 9">
    <name type="scientific">Leptobrachium leishanense</name>
    <name type="common">Leishan spiny toad</name>
    <dbReference type="NCBI Taxonomy" id="445787"/>
    <lineage>
        <taxon>Eukaryota</taxon>
        <taxon>Metazoa</taxon>
        <taxon>Chordata</taxon>
        <taxon>Craniata</taxon>
        <taxon>Vertebrata</taxon>
        <taxon>Euteleostomi</taxon>
        <taxon>Amphibia</taxon>
        <taxon>Batrachia</taxon>
        <taxon>Anura</taxon>
        <taxon>Pelobatoidea</taxon>
        <taxon>Megophryidae</taxon>
        <taxon>Leptobrachium</taxon>
    </lineage>
</organism>
<dbReference type="InterPro" id="IPR027267">
    <property type="entry name" value="AH/BAR_dom_sf"/>
</dbReference>
<evidence type="ECO:0000256" key="3">
    <source>
        <dbReference type="ARBA" id="ARBA00022490"/>
    </source>
</evidence>
<dbReference type="AlphaFoldDB" id="A0A8C5QNS9"/>
<name>A0A8C5QNS9_9ANUR</name>
<evidence type="ECO:0000256" key="5">
    <source>
        <dbReference type="SAM" id="MobiDB-lite"/>
    </source>
</evidence>
<reference evidence="8" key="1">
    <citation type="submission" date="2025-08" db="UniProtKB">
        <authorList>
            <consortium name="Ensembl"/>
        </authorList>
    </citation>
    <scope>IDENTIFICATION</scope>
</reference>
<feature type="compositionally biased region" description="Polar residues" evidence="5">
    <location>
        <begin position="610"/>
        <end position="623"/>
    </location>
</feature>
<feature type="region of interest" description="Disordered" evidence="5">
    <location>
        <begin position="162"/>
        <end position="188"/>
    </location>
</feature>
<dbReference type="Pfam" id="PF03114">
    <property type="entry name" value="BAR"/>
    <property type="match status" value="1"/>
</dbReference>
<evidence type="ECO:0000313" key="9">
    <source>
        <dbReference type="Proteomes" id="UP000694569"/>
    </source>
</evidence>
<dbReference type="SMART" id="SM00721">
    <property type="entry name" value="BAR"/>
    <property type="match status" value="1"/>
</dbReference>
<dbReference type="SMART" id="SM00324">
    <property type="entry name" value="RhoGAP"/>
    <property type="match status" value="1"/>
</dbReference>
<keyword evidence="3" id="KW-0963">Cytoplasm</keyword>
<dbReference type="InterPro" id="IPR000198">
    <property type="entry name" value="RhoGAP_dom"/>
</dbReference>
<protein>
    <submittedName>
        <fullName evidence="8">SH3 domain binding protein 1</fullName>
    </submittedName>
</protein>
<evidence type="ECO:0000256" key="2">
    <source>
        <dbReference type="ARBA" id="ARBA00022468"/>
    </source>
</evidence>
<feature type="compositionally biased region" description="Pro residues" evidence="5">
    <location>
        <begin position="599"/>
        <end position="609"/>
    </location>
</feature>
<dbReference type="GeneTree" id="ENSGT00940000158369"/>
<dbReference type="Pfam" id="PF00620">
    <property type="entry name" value="RhoGAP"/>
    <property type="match status" value="1"/>
</dbReference>
<accession>A0A8C5QNS9</accession>
<evidence type="ECO:0000313" key="8">
    <source>
        <dbReference type="Ensembl" id="ENSLLEP00000040434.1"/>
    </source>
</evidence>
<dbReference type="InterPro" id="IPR008936">
    <property type="entry name" value="Rho_GTPase_activation_prot"/>
</dbReference>
<dbReference type="InterPro" id="IPR047165">
    <property type="entry name" value="RHG17/44/SH3BP1-like"/>
</dbReference>
<feature type="compositionally biased region" description="Polar residues" evidence="5">
    <location>
        <begin position="485"/>
        <end position="495"/>
    </location>
</feature>
<keyword evidence="2" id="KW-0343">GTPase activation</keyword>
<dbReference type="GO" id="GO:0005096">
    <property type="term" value="F:GTPase activator activity"/>
    <property type="evidence" value="ECO:0007669"/>
    <property type="project" value="UniProtKB-KW"/>
</dbReference>
<keyword evidence="9" id="KW-1185">Reference proteome</keyword>
<dbReference type="PANTHER" id="PTHR14130">
    <property type="entry name" value="3BP-1 RELATED RHOGAP"/>
    <property type="match status" value="1"/>
</dbReference>
<dbReference type="Proteomes" id="UP000694569">
    <property type="component" value="Unplaced"/>
</dbReference>
<dbReference type="SUPFAM" id="SSF48350">
    <property type="entry name" value="GTPase activation domain, GAP"/>
    <property type="match status" value="1"/>
</dbReference>
<sequence>MIQRQLNRMRLLGNHGPGRSQDVTDMLTEDLLQADQQVEPVKKVAHLVGKRLANCMQGPIGSDMEKKLKKLALMSLSLAMADCIKELDLESSLRRTLEMGCYVENFLAQDLAEYEIAMEKDVLAPLYKLSEEELPGILKHRKQLQKLITDWNSAKSRLAQMQKNVSGGTGGGSTTTPAKLESLKEEEEELRRKLEQSKDDYLSDLYQFTTKEEEYENYFIRLLELQAEYHRKSLSHLTDTLKELRDTLKETVRSPVERTPAEVYGVPLETHLSRFGCTIAVPISACVKMLLTEGIHEEGLFRLAAGASMLKKIKACLGAGTSDLAEFTSEPHAVAGALKSYLRELPEPLMTSERFDDWMKAASTKDPEKRVESYKEVCKQLPAENYNNLRYLIMFLSKLSEHQEVNKMTPSNIAIVLGPNLLWAKCDGEPSMLSMASASPILVVSVVEGLINCAGDVFPEDIDFGVPETASPVSTVQSTPMVEESAQGQIVQNADETPPPAPPLLASADRESEIASTEAMPIKQTPLKPLVSIEEGSPTTPEAEASPNTARKVKRPAPQRPSMPPPIQPRSSSTENLEDNFSPKPIPRRIIGGSLRVPNIPPPHPPPPTKVSNTKSESITADSSGKAPPPTPMPRNRIQSVDN</sequence>